<organism evidence="1 2">
    <name type="scientific">Ceratodon purpureus</name>
    <name type="common">Fire moss</name>
    <name type="synonym">Dicranum purpureum</name>
    <dbReference type="NCBI Taxonomy" id="3225"/>
    <lineage>
        <taxon>Eukaryota</taxon>
        <taxon>Viridiplantae</taxon>
        <taxon>Streptophyta</taxon>
        <taxon>Embryophyta</taxon>
        <taxon>Bryophyta</taxon>
        <taxon>Bryophytina</taxon>
        <taxon>Bryopsida</taxon>
        <taxon>Dicranidae</taxon>
        <taxon>Pseudoditrichales</taxon>
        <taxon>Ditrichaceae</taxon>
        <taxon>Ceratodon</taxon>
    </lineage>
</organism>
<evidence type="ECO:0000313" key="2">
    <source>
        <dbReference type="Proteomes" id="UP000822688"/>
    </source>
</evidence>
<sequence>MCYPSFSISDYNMNPHQFSYNLFYSSSTLTPDFYIDINSPLTQENSNTLKLESVHRIHSCEANPGQKWERIGALGRAEEDEPGNAPKAGFL</sequence>
<dbReference type="Proteomes" id="UP000822688">
    <property type="component" value="Chromosome 6"/>
</dbReference>
<comment type="caution">
    <text evidence="1">The sequence shown here is derived from an EMBL/GenBank/DDBJ whole genome shotgun (WGS) entry which is preliminary data.</text>
</comment>
<gene>
    <name evidence="1" type="ORF">KC19_6G074000</name>
</gene>
<protein>
    <submittedName>
        <fullName evidence="1">Uncharacterized protein</fullName>
    </submittedName>
</protein>
<name>A0A8T0HBJ0_CERPU</name>
<proteinExistence type="predicted"/>
<accession>A0A8T0HBJ0</accession>
<reference evidence="1 2" key="1">
    <citation type="submission" date="2020-06" db="EMBL/GenBank/DDBJ databases">
        <title>WGS assembly of Ceratodon purpureus strain R40.</title>
        <authorList>
            <person name="Carey S.B."/>
            <person name="Jenkins J."/>
            <person name="Shu S."/>
            <person name="Lovell J.T."/>
            <person name="Sreedasyam A."/>
            <person name="Maumus F."/>
            <person name="Tiley G.P."/>
            <person name="Fernandez-Pozo N."/>
            <person name="Barry K."/>
            <person name="Chen C."/>
            <person name="Wang M."/>
            <person name="Lipzen A."/>
            <person name="Daum C."/>
            <person name="Saski C.A."/>
            <person name="Payton A.C."/>
            <person name="Mcbreen J.C."/>
            <person name="Conrad R.E."/>
            <person name="Kollar L.M."/>
            <person name="Olsson S."/>
            <person name="Huttunen S."/>
            <person name="Landis J.B."/>
            <person name="Wickett N.J."/>
            <person name="Johnson M.G."/>
            <person name="Rensing S.A."/>
            <person name="Grimwood J."/>
            <person name="Schmutz J."/>
            <person name="Mcdaniel S.F."/>
        </authorList>
    </citation>
    <scope>NUCLEOTIDE SEQUENCE [LARGE SCALE GENOMIC DNA]</scope>
    <source>
        <strain evidence="1 2">R40</strain>
    </source>
</reference>
<dbReference type="EMBL" id="CM026427">
    <property type="protein sequence ID" value="KAG0569216.1"/>
    <property type="molecule type" value="Genomic_DNA"/>
</dbReference>
<evidence type="ECO:0000313" key="1">
    <source>
        <dbReference type="EMBL" id="KAG0569216.1"/>
    </source>
</evidence>
<dbReference type="AlphaFoldDB" id="A0A8T0HBJ0"/>
<keyword evidence="2" id="KW-1185">Reference proteome</keyword>